<accession>A0ABN1L5N3</accession>
<sequence length="181" mass="20679">MSKFTFNIKSVGLIAIGVILLAEYLIIPWFEWVDNTQLSIISQQNTLIKQEKLIERAQLLETQRDELATKFTDTLANLAIVAKGEDSAIVWLKEVETHLAKYDVEVNQKSPLREIQINDSFAVFAGRVNIKGNYSEILNIIGNFENYSVGNRVRQLRLNSNKATPHRVIADIEFIKVFKRS</sequence>
<organism evidence="2 3">
    <name type="scientific">Colwellia asteriadis</name>
    <dbReference type="NCBI Taxonomy" id="517723"/>
    <lineage>
        <taxon>Bacteria</taxon>
        <taxon>Pseudomonadati</taxon>
        <taxon>Pseudomonadota</taxon>
        <taxon>Gammaproteobacteria</taxon>
        <taxon>Alteromonadales</taxon>
        <taxon>Colwelliaceae</taxon>
        <taxon>Colwellia</taxon>
    </lineage>
</organism>
<feature type="transmembrane region" description="Helical" evidence="1">
    <location>
        <begin position="12"/>
        <end position="30"/>
    </location>
</feature>
<keyword evidence="3" id="KW-1185">Reference proteome</keyword>
<protein>
    <submittedName>
        <fullName evidence="2">Uncharacterized protein</fullName>
    </submittedName>
</protein>
<evidence type="ECO:0000313" key="2">
    <source>
        <dbReference type="EMBL" id="GAA0815208.1"/>
    </source>
</evidence>
<dbReference type="RefSeq" id="WP_343816472.1">
    <property type="nucleotide sequence ID" value="NZ_BAAAFA010000004.1"/>
</dbReference>
<keyword evidence="1" id="KW-0812">Transmembrane</keyword>
<proteinExistence type="predicted"/>
<evidence type="ECO:0000256" key="1">
    <source>
        <dbReference type="SAM" id="Phobius"/>
    </source>
</evidence>
<keyword evidence="1" id="KW-0472">Membrane</keyword>
<dbReference type="EMBL" id="BAAAFA010000004">
    <property type="protein sequence ID" value="GAA0815208.1"/>
    <property type="molecule type" value="Genomic_DNA"/>
</dbReference>
<comment type="caution">
    <text evidence="2">The sequence shown here is derived from an EMBL/GenBank/DDBJ whole genome shotgun (WGS) entry which is preliminary data.</text>
</comment>
<evidence type="ECO:0000313" key="3">
    <source>
        <dbReference type="Proteomes" id="UP001500021"/>
    </source>
</evidence>
<dbReference type="Proteomes" id="UP001500021">
    <property type="component" value="Unassembled WGS sequence"/>
</dbReference>
<gene>
    <name evidence="2" type="ORF">GCM10009111_13170</name>
</gene>
<keyword evidence="1" id="KW-1133">Transmembrane helix</keyword>
<name>A0ABN1L5N3_9GAMM</name>
<reference evidence="2 3" key="1">
    <citation type="journal article" date="2019" name="Int. J. Syst. Evol. Microbiol.">
        <title>The Global Catalogue of Microorganisms (GCM) 10K type strain sequencing project: providing services to taxonomists for standard genome sequencing and annotation.</title>
        <authorList>
            <consortium name="The Broad Institute Genomics Platform"/>
            <consortium name="The Broad Institute Genome Sequencing Center for Infectious Disease"/>
            <person name="Wu L."/>
            <person name="Ma J."/>
        </authorList>
    </citation>
    <scope>NUCLEOTIDE SEQUENCE [LARGE SCALE GENOMIC DNA]</scope>
    <source>
        <strain evidence="2 3">JCM 15608</strain>
    </source>
</reference>